<evidence type="ECO:0000256" key="1">
    <source>
        <dbReference type="SAM" id="MobiDB-lite"/>
    </source>
</evidence>
<dbReference type="AlphaFoldDB" id="A0A2N1MHH7"/>
<comment type="caution">
    <text evidence="2">The sequence shown here is derived from an EMBL/GenBank/DDBJ whole genome shotgun (WGS) entry which is preliminary data.</text>
</comment>
<sequence length="166" mass="19157">MTCLGSGQVSILRPKNKFNLQETLGLKDEKSRWLAYLSTDRDCMIEKNVDFNKSYKEQSDVILQVVRLAKKKIPDFPKTASDWGIKQMIMKYLQRKRYQKKKIASSIISEEENSTDSIREKHNKAPSSQTSESSRKVKANKKPNSKGSNRNKENKGKQKESNEENI</sequence>
<dbReference type="VEuPathDB" id="FungiDB:RhiirFUN_025414"/>
<accession>A0A2N1MHH7</accession>
<reference evidence="2 3" key="1">
    <citation type="submission" date="2016-04" db="EMBL/GenBank/DDBJ databases">
        <title>Genome analyses suggest a sexual origin of heterokaryosis in a supposedly ancient asexual fungus.</title>
        <authorList>
            <person name="Ropars J."/>
            <person name="Sedzielewska K."/>
            <person name="Noel J."/>
            <person name="Charron P."/>
            <person name="Farinelli L."/>
            <person name="Marton T."/>
            <person name="Kruger M."/>
            <person name="Pelin A."/>
            <person name="Brachmann A."/>
            <person name="Corradi N."/>
        </authorList>
    </citation>
    <scope>NUCLEOTIDE SEQUENCE [LARGE SCALE GENOMIC DNA]</scope>
    <source>
        <strain evidence="2 3">C2</strain>
    </source>
</reference>
<evidence type="ECO:0000313" key="2">
    <source>
        <dbReference type="EMBL" id="PKK61082.1"/>
    </source>
</evidence>
<protein>
    <submittedName>
        <fullName evidence="2">Uncharacterized protein</fullName>
    </submittedName>
</protein>
<dbReference type="Proteomes" id="UP000233469">
    <property type="component" value="Unassembled WGS sequence"/>
</dbReference>
<evidence type="ECO:0000313" key="3">
    <source>
        <dbReference type="Proteomes" id="UP000233469"/>
    </source>
</evidence>
<feature type="region of interest" description="Disordered" evidence="1">
    <location>
        <begin position="97"/>
        <end position="166"/>
    </location>
</feature>
<reference evidence="2 3" key="2">
    <citation type="submission" date="2017-10" db="EMBL/GenBank/DDBJ databases">
        <title>Extensive intraspecific genome diversity in a model arbuscular mycorrhizal fungus.</title>
        <authorList>
            <person name="Chen E.C.H."/>
            <person name="Morin E."/>
            <person name="Baudet D."/>
            <person name="Noel J."/>
            <person name="Ndikumana S."/>
            <person name="Charron P."/>
            <person name="St-Onge C."/>
            <person name="Giorgi J."/>
            <person name="Grigoriev I.V."/>
            <person name="Roux C."/>
            <person name="Martin F.M."/>
            <person name="Corradi N."/>
        </authorList>
    </citation>
    <scope>NUCLEOTIDE SEQUENCE [LARGE SCALE GENOMIC DNA]</scope>
    <source>
        <strain evidence="2 3">C2</strain>
    </source>
</reference>
<organism evidence="2 3">
    <name type="scientific">Rhizophagus irregularis</name>
    <dbReference type="NCBI Taxonomy" id="588596"/>
    <lineage>
        <taxon>Eukaryota</taxon>
        <taxon>Fungi</taxon>
        <taxon>Fungi incertae sedis</taxon>
        <taxon>Mucoromycota</taxon>
        <taxon>Glomeromycotina</taxon>
        <taxon>Glomeromycetes</taxon>
        <taxon>Glomerales</taxon>
        <taxon>Glomeraceae</taxon>
        <taxon>Rhizophagus</taxon>
    </lineage>
</organism>
<dbReference type="VEuPathDB" id="FungiDB:RhiirA1_452339"/>
<feature type="compositionally biased region" description="Basic and acidic residues" evidence="1">
    <location>
        <begin position="150"/>
        <end position="166"/>
    </location>
</feature>
<gene>
    <name evidence="2" type="ORF">RhiirC2_792336</name>
</gene>
<dbReference type="EMBL" id="LLXL01002344">
    <property type="protein sequence ID" value="PKK61082.1"/>
    <property type="molecule type" value="Genomic_DNA"/>
</dbReference>
<name>A0A2N1MHH7_9GLOM</name>
<proteinExistence type="predicted"/>
<dbReference type="VEuPathDB" id="FungiDB:FUN_001092"/>